<proteinExistence type="predicted"/>
<name>A0A564KVF3_9ENTR</name>
<dbReference type="AlphaFoldDB" id="A0A564KVF3"/>
<evidence type="ECO:0000256" key="1">
    <source>
        <dbReference type="SAM" id="SignalP"/>
    </source>
</evidence>
<evidence type="ECO:0000313" key="2">
    <source>
        <dbReference type="EMBL" id="VUS73268.1"/>
    </source>
</evidence>
<accession>A0A564KVF3</accession>
<feature type="chain" id="PRO_5021913653" evidence="1">
    <location>
        <begin position="24"/>
        <end position="174"/>
    </location>
</feature>
<organism evidence="2 3">
    <name type="scientific">Klebsiella huaxiensis</name>
    <dbReference type="NCBI Taxonomy" id="2153354"/>
    <lineage>
        <taxon>Bacteria</taxon>
        <taxon>Pseudomonadati</taxon>
        <taxon>Pseudomonadota</taxon>
        <taxon>Gammaproteobacteria</taxon>
        <taxon>Enterobacterales</taxon>
        <taxon>Enterobacteriaceae</taxon>
        <taxon>Klebsiella/Raoultella group</taxon>
        <taxon>Klebsiella</taxon>
    </lineage>
</organism>
<keyword evidence="1" id="KW-0732">Signal</keyword>
<sequence length="174" mass="18518">MINWRAFSFFALFLFVSPRVCFSAVTEITMDGQQTKQLVVTSDGSGSGTDAIGFSFYRCLSGGRSTNCDGIMAGTSTVCTIDGQVPPVVYGGWSFDLNWGSSGVAVFDDPSGTPYHQSSTAGLSVIVTAGAGSLFVGPEQMRLLCNYDFSSTGVEVDQVGALNRHGFNRHLRVI</sequence>
<feature type="signal peptide" evidence="1">
    <location>
        <begin position="1"/>
        <end position="23"/>
    </location>
</feature>
<dbReference type="EMBL" id="CABGGW010000028">
    <property type="protein sequence ID" value="VUS73268.1"/>
    <property type="molecule type" value="Genomic_DNA"/>
</dbReference>
<dbReference type="Proteomes" id="UP000317374">
    <property type="component" value="Unassembled WGS sequence"/>
</dbReference>
<evidence type="ECO:0000313" key="3">
    <source>
        <dbReference type="Proteomes" id="UP000317374"/>
    </source>
</evidence>
<protein>
    <submittedName>
        <fullName evidence="2">Uncharacterized protein</fullName>
    </submittedName>
</protein>
<reference evidence="2 3" key="1">
    <citation type="submission" date="2019-07" db="EMBL/GenBank/DDBJ databases">
        <authorList>
            <person name="Brisse S."/>
            <person name="Rodrigues C."/>
            <person name="Thorpe H."/>
        </authorList>
    </citation>
    <scope>NUCLEOTIDE SEQUENCE [LARGE SCALE GENOMIC DNA]</scope>
    <source>
        <strain evidence="2">SB6422</strain>
    </source>
</reference>
<gene>
    <name evidence="2" type="ORF">SB6422_05824</name>
</gene>